<dbReference type="AlphaFoldDB" id="A0A7X0PDV4"/>
<dbReference type="Gene3D" id="3.20.20.60">
    <property type="entry name" value="Phosphoenolpyruvate-binding domains"/>
    <property type="match status" value="1"/>
</dbReference>
<dbReference type="Proteomes" id="UP000575083">
    <property type="component" value="Unassembled WGS sequence"/>
</dbReference>
<keyword evidence="6" id="KW-1185">Reference proteome</keyword>
<dbReference type="SUPFAM" id="SSF51621">
    <property type="entry name" value="Phosphoenolpyruvate/pyruvate domain"/>
    <property type="match status" value="1"/>
</dbReference>
<dbReference type="Pfam" id="PF03328">
    <property type="entry name" value="HpcH_HpaI"/>
    <property type="match status" value="1"/>
</dbReference>
<evidence type="ECO:0000313" key="6">
    <source>
        <dbReference type="Proteomes" id="UP000575083"/>
    </source>
</evidence>
<organism evidence="5 6">
    <name type="scientific">Acidovorax soli</name>
    <dbReference type="NCBI Taxonomy" id="592050"/>
    <lineage>
        <taxon>Bacteria</taxon>
        <taxon>Pseudomonadati</taxon>
        <taxon>Pseudomonadota</taxon>
        <taxon>Betaproteobacteria</taxon>
        <taxon>Burkholderiales</taxon>
        <taxon>Comamonadaceae</taxon>
        <taxon>Acidovorax</taxon>
    </lineage>
</organism>
<keyword evidence="3" id="KW-0456">Lyase</keyword>
<dbReference type="EMBL" id="JACHLK010000004">
    <property type="protein sequence ID" value="MBB6559761.1"/>
    <property type="molecule type" value="Genomic_DNA"/>
</dbReference>
<reference evidence="5 6" key="1">
    <citation type="submission" date="2020-08" db="EMBL/GenBank/DDBJ databases">
        <title>Functional genomics of gut bacteria from endangered species of beetles.</title>
        <authorList>
            <person name="Carlos-Shanley C."/>
        </authorList>
    </citation>
    <scope>NUCLEOTIDE SEQUENCE [LARGE SCALE GENOMIC DNA]</scope>
    <source>
        <strain evidence="5 6">S00198</strain>
    </source>
</reference>
<dbReference type="GO" id="GO:0005737">
    <property type="term" value="C:cytoplasm"/>
    <property type="evidence" value="ECO:0007669"/>
    <property type="project" value="TreeGrafter"/>
</dbReference>
<gene>
    <name evidence="5" type="ORF">HNP48_002433</name>
</gene>
<evidence type="ECO:0000256" key="3">
    <source>
        <dbReference type="ARBA" id="ARBA00023239"/>
    </source>
</evidence>
<evidence type="ECO:0000256" key="1">
    <source>
        <dbReference type="ARBA" id="ARBA00005568"/>
    </source>
</evidence>
<sequence length="272" mass="28055">MSVPLSSPLSPAAGAPWLIDRLTHGQPVAAFGVRGARTPEIARLAQASGHEVIWVDLEHSTMPIDVAGQICACALDIGLMPLVRVPEREYGVIGRLLDAGAMGIIAPRVETAAQAADIVAACRFPAQGHRSAIGTLPLVQYRRMAPEALYRAADQATLVKVLVESPLGIRNMAEIAAVPGVDLLAIGTNDLSAELGVPGDFRHPTVRAAHEAALAACQAAGKPLAIGGIGDAAYSAELVRLGAAPLLMTAIDTDLLLTAAQARVAQALATLS</sequence>
<feature type="domain" description="HpcH/HpaI aldolase/citrate lyase" evidence="4">
    <location>
        <begin position="37"/>
        <end position="222"/>
    </location>
</feature>
<dbReference type="InterPro" id="IPR050251">
    <property type="entry name" value="HpcH-HpaI_aldolase"/>
</dbReference>
<dbReference type="PANTHER" id="PTHR30502:SF0">
    <property type="entry name" value="PHOSPHOENOLPYRUVATE CARBOXYLASE FAMILY PROTEIN"/>
    <property type="match status" value="1"/>
</dbReference>
<comment type="caution">
    <text evidence="5">The sequence shown here is derived from an EMBL/GenBank/DDBJ whole genome shotgun (WGS) entry which is preliminary data.</text>
</comment>
<evidence type="ECO:0000259" key="4">
    <source>
        <dbReference type="Pfam" id="PF03328"/>
    </source>
</evidence>
<dbReference type="InterPro" id="IPR040442">
    <property type="entry name" value="Pyrv_kinase-like_dom_sf"/>
</dbReference>
<dbReference type="RefSeq" id="WP_184857181.1">
    <property type="nucleotide sequence ID" value="NZ_JACHLK010000004.1"/>
</dbReference>
<evidence type="ECO:0000313" key="5">
    <source>
        <dbReference type="EMBL" id="MBB6559761.1"/>
    </source>
</evidence>
<dbReference type="GO" id="GO:0046872">
    <property type="term" value="F:metal ion binding"/>
    <property type="evidence" value="ECO:0007669"/>
    <property type="project" value="UniProtKB-KW"/>
</dbReference>
<dbReference type="InterPro" id="IPR005000">
    <property type="entry name" value="Aldolase/citrate-lyase_domain"/>
</dbReference>
<dbReference type="PANTHER" id="PTHR30502">
    <property type="entry name" value="2-KETO-3-DEOXY-L-RHAMNONATE ALDOLASE"/>
    <property type="match status" value="1"/>
</dbReference>
<evidence type="ECO:0000256" key="2">
    <source>
        <dbReference type="ARBA" id="ARBA00022723"/>
    </source>
</evidence>
<protein>
    <submittedName>
        <fullName evidence="5">2-keto-3-deoxy-L-rhamnonate aldolase RhmA</fullName>
    </submittedName>
</protein>
<dbReference type="InterPro" id="IPR015813">
    <property type="entry name" value="Pyrv/PenolPyrv_kinase-like_dom"/>
</dbReference>
<name>A0A7X0PDV4_9BURK</name>
<keyword evidence="2" id="KW-0479">Metal-binding</keyword>
<proteinExistence type="inferred from homology"/>
<dbReference type="GO" id="GO:0016832">
    <property type="term" value="F:aldehyde-lyase activity"/>
    <property type="evidence" value="ECO:0007669"/>
    <property type="project" value="TreeGrafter"/>
</dbReference>
<accession>A0A7X0PDV4</accession>
<comment type="similarity">
    <text evidence="1">Belongs to the HpcH/HpaI aldolase family.</text>
</comment>